<dbReference type="RefSeq" id="WP_282584880.1">
    <property type="nucleotide sequence ID" value="NZ_JAMOIM010000006.1"/>
</dbReference>
<proteinExistence type="predicted"/>
<dbReference type="Pfam" id="PF13770">
    <property type="entry name" value="DUF4169"/>
    <property type="match status" value="1"/>
</dbReference>
<evidence type="ECO:0000256" key="1">
    <source>
        <dbReference type="SAM" id="MobiDB-lite"/>
    </source>
</evidence>
<name>A0AA42CIL3_9HYPH</name>
<dbReference type="EMBL" id="JAMOIM010000006">
    <property type="protein sequence ID" value="MCW6508509.1"/>
    <property type="molecule type" value="Genomic_DNA"/>
</dbReference>
<dbReference type="Proteomes" id="UP001165667">
    <property type="component" value="Unassembled WGS sequence"/>
</dbReference>
<sequence>MADVINLRQVRKNRLRTEKAAAADANRVAFGRTKAEKKATALQNSQTERLLEGHRRETPSGDA</sequence>
<dbReference type="InterPro" id="IPR025227">
    <property type="entry name" value="DUF4169"/>
</dbReference>
<dbReference type="AlphaFoldDB" id="A0AA42CIL3"/>
<reference evidence="2" key="1">
    <citation type="submission" date="2022-05" db="EMBL/GenBank/DDBJ databases">
        <authorList>
            <person name="Pankratov T."/>
        </authorList>
    </citation>
    <scope>NUCLEOTIDE SEQUENCE</scope>
    <source>
        <strain evidence="2">BP6-180914</strain>
    </source>
</reference>
<feature type="region of interest" description="Disordered" evidence="1">
    <location>
        <begin position="34"/>
        <end position="63"/>
    </location>
</feature>
<comment type="caution">
    <text evidence="2">The sequence shown here is derived from an EMBL/GenBank/DDBJ whole genome shotgun (WGS) entry which is preliminary data.</text>
</comment>
<evidence type="ECO:0000313" key="3">
    <source>
        <dbReference type="Proteomes" id="UP001165667"/>
    </source>
</evidence>
<gene>
    <name evidence="2" type="ORF">M8523_10820</name>
</gene>
<accession>A0AA42CIL3</accession>
<organism evidence="2 3">
    <name type="scientific">Lichenifustis flavocetrariae</name>
    <dbReference type="NCBI Taxonomy" id="2949735"/>
    <lineage>
        <taxon>Bacteria</taxon>
        <taxon>Pseudomonadati</taxon>
        <taxon>Pseudomonadota</taxon>
        <taxon>Alphaproteobacteria</taxon>
        <taxon>Hyphomicrobiales</taxon>
        <taxon>Lichenihabitantaceae</taxon>
        <taxon>Lichenifustis</taxon>
    </lineage>
</organism>
<evidence type="ECO:0000313" key="2">
    <source>
        <dbReference type="EMBL" id="MCW6508509.1"/>
    </source>
</evidence>
<feature type="compositionally biased region" description="Basic and acidic residues" evidence="1">
    <location>
        <begin position="49"/>
        <end position="63"/>
    </location>
</feature>
<keyword evidence="3" id="KW-1185">Reference proteome</keyword>
<protein>
    <submittedName>
        <fullName evidence="2">DUF4169 family protein</fullName>
    </submittedName>
</protein>